<dbReference type="OrthoDB" id="3365698at2759"/>
<gene>
    <name evidence="1" type="ORF">K443DRAFT_224353</name>
</gene>
<accession>A0A0C9X963</accession>
<evidence type="ECO:0000313" key="1">
    <source>
        <dbReference type="EMBL" id="KIJ97933.1"/>
    </source>
</evidence>
<keyword evidence="2" id="KW-1185">Reference proteome</keyword>
<dbReference type="Proteomes" id="UP000054477">
    <property type="component" value="Unassembled WGS sequence"/>
</dbReference>
<organism evidence="1 2">
    <name type="scientific">Laccaria amethystina LaAM-08-1</name>
    <dbReference type="NCBI Taxonomy" id="1095629"/>
    <lineage>
        <taxon>Eukaryota</taxon>
        <taxon>Fungi</taxon>
        <taxon>Dikarya</taxon>
        <taxon>Basidiomycota</taxon>
        <taxon>Agaricomycotina</taxon>
        <taxon>Agaricomycetes</taxon>
        <taxon>Agaricomycetidae</taxon>
        <taxon>Agaricales</taxon>
        <taxon>Agaricineae</taxon>
        <taxon>Hydnangiaceae</taxon>
        <taxon>Laccaria</taxon>
    </lineage>
</organism>
<reference evidence="2" key="2">
    <citation type="submission" date="2015-01" db="EMBL/GenBank/DDBJ databases">
        <title>Evolutionary Origins and Diversification of the Mycorrhizal Mutualists.</title>
        <authorList>
            <consortium name="DOE Joint Genome Institute"/>
            <consortium name="Mycorrhizal Genomics Consortium"/>
            <person name="Kohler A."/>
            <person name="Kuo A."/>
            <person name="Nagy L.G."/>
            <person name="Floudas D."/>
            <person name="Copeland A."/>
            <person name="Barry K.W."/>
            <person name="Cichocki N."/>
            <person name="Veneault-Fourrey C."/>
            <person name="LaButti K."/>
            <person name="Lindquist E.A."/>
            <person name="Lipzen A."/>
            <person name="Lundell T."/>
            <person name="Morin E."/>
            <person name="Murat C."/>
            <person name="Riley R."/>
            <person name="Ohm R."/>
            <person name="Sun H."/>
            <person name="Tunlid A."/>
            <person name="Henrissat B."/>
            <person name="Grigoriev I.V."/>
            <person name="Hibbett D.S."/>
            <person name="Martin F."/>
        </authorList>
    </citation>
    <scope>NUCLEOTIDE SEQUENCE [LARGE SCALE GENOMIC DNA]</scope>
    <source>
        <strain evidence="2">LaAM-08-1</strain>
    </source>
</reference>
<proteinExistence type="predicted"/>
<dbReference type="STRING" id="1095629.A0A0C9X963"/>
<sequence length="690" mass="78976">MTFLEHLLSRRCFSSRPEPPLNLLRQKRNKFRFSRFPFYPPPSAKCIASMGKLKILTKLGRQSSELSRPVPLSPTPHLCTSNQQLNDTEVTRILHAISGAESDVAGLVQRIKTNPRDKVIQRQYLACVHFLEEHKGLLSPVRRLPYEILAQMFDVCANDLESCWTVPPWTLAHVSRRWRAVALSLPEIWGVVPPIRLSMKDKGKKFIPLLRELLHRSGEHPLSLHVSSDEVGIVNHPIFQLLITHCMRWRTVVMELEVRDFQALTQFIRRRLSSLYSLKLVVRMPHDGDYVLEPFSIAPMLREVEIDCPRIQLLLPWEQLTRYTERSTDPIGVLQVLSVSSEMNYFSYSTRAIIDIQGHLEPMTLTKITTLHLTFYNQWVSGTSIIASLTLPALSDLHVRSLNTSLVDDLIHMTLRSKCVLQKLSIHSLPVKGGLTRILLFTPFLTEFKCNDFVNDDIERLRAIPGSPSLAPRLRKLVIQSDTPMRELNEMIFSRHSGAENVALESLTLKFTSSVECFDAQCVLEGWDTVVTKLARVIGGWRADIEKELVIWVTRSRASSWDKAMMGVKATHRLGVEFRTLETYEFSDAKYIYHSGIHNVMKEVGNMAPGALPRVEGYNFRERARALVDKWQPLLFSDLPKRHWMRRGPTTLEYVSDCSVLRYSETGMLSIIFGVDMGGLDLYKVLRNAE</sequence>
<name>A0A0C9X963_9AGAR</name>
<evidence type="ECO:0000313" key="2">
    <source>
        <dbReference type="Proteomes" id="UP000054477"/>
    </source>
</evidence>
<dbReference type="HOGENOM" id="CLU_023633_0_0_1"/>
<evidence type="ECO:0008006" key="3">
    <source>
        <dbReference type="Google" id="ProtNLM"/>
    </source>
</evidence>
<dbReference type="EMBL" id="KN838680">
    <property type="protein sequence ID" value="KIJ97933.1"/>
    <property type="molecule type" value="Genomic_DNA"/>
</dbReference>
<protein>
    <recommendedName>
        <fullName evidence="3">F-box domain-containing protein</fullName>
    </recommendedName>
</protein>
<reference evidence="1 2" key="1">
    <citation type="submission" date="2014-04" db="EMBL/GenBank/DDBJ databases">
        <authorList>
            <consortium name="DOE Joint Genome Institute"/>
            <person name="Kuo A."/>
            <person name="Kohler A."/>
            <person name="Nagy L.G."/>
            <person name="Floudas D."/>
            <person name="Copeland A."/>
            <person name="Barry K.W."/>
            <person name="Cichocki N."/>
            <person name="Veneault-Fourrey C."/>
            <person name="LaButti K."/>
            <person name="Lindquist E.A."/>
            <person name="Lipzen A."/>
            <person name="Lundell T."/>
            <person name="Morin E."/>
            <person name="Murat C."/>
            <person name="Sun H."/>
            <person name="Tunlid A."/>
            <person name="Henrissat B."/>
            <person name="Grigoriev I.V."/>
            <person name="Hibbett D.S."/>
            <person name="Martin F."/>
            <person name="Nordberg H.P."/>
            <person name="Cantor M.N."/>
            <person name="Hua S.X."/>
        </authorList>
    </citation>
    <scope>NUCLEOTIDE SEQUENCE [LARGE SCALE GENOMIC DNA]</scope>
    <source>
        <strain evidence="1 2">LaAM-08-1</strain>
    </source>
</reference>
<dbReference type="AlphaFoldDB" id="A0A0C9X963"/>